<dbReference type="OMA" id="FWFVIQK"/>
<dbReference type="AlphaFoldDB" id="A0A1R3RX87"/>
<evidence type="ECO:0000256" key="4">
    <source>
        <dbReference type="ARBA" id="ARBA00023002"/>
    </source>
</evidence>
<keyword evidence="5" id="KW-0472">Membrane</keyword>
<dbReference type="VEuPathDB" id="FungiDB:ASPCADRAFT_41607"/>
<comment type="similarity">
    <text evidence="1">Belongs to the paxM FAD-dependent monooxygenase family.</text>
</comment>
<evidence type="ECO:0000313" key="8">
    <source>
        <dbReference type="Proteomes" id="UP000188318"/>
    </source>
</evidence>
<dbReference type="OrthoDB" id="10029326at2759"/>
<evidence type="ECO:0000313" key="7">
    <source>
        <dbReference type="EMBL" id="OOF99088.1"/>
    </source>
</evidence>
<evidence type="ECO:0000256" key="1">
    <source>
        <dbReference type="ARBA" id="ARBA00007992"/>
    </source>
</evidence>
<dbReference type="PANTHER" id="PTHR47356">
    <property type="entry name" value="FAD-DEPENDENT MONOOXYGENASE ASQG-RELATED"/>
    <property type="match status" value="1"/>
</dbReference>
<keyword evidence="2" id="KW-0285">Flavoprotein</keyword>
<protein>
    <recommendedName>
        <fullName evidence="6">FAD-binding domain-containing protein</fullName>
    </recommendedName>
</protein>
<evidence type="ECO:0000256" key="5">
    <source>
        <dbReference type="SAM" id="Phobius"/>
    </source>
</evidence>
<dbReference type="EMBL" id="KV907495">
    <property type="protein sequence ID" value="OOF99088.1"/>
    <property type="molecule type" value="Genomic_DNA"/>
</dbReference>
<accession>A0A1R3RX87</accession>
<dbReference type="PANTHER" id="PTHR47356:SF2">
    <property type="entry name" value="FAD-BINDING DOMAIN-CONTAINING PROTEIN-RELATED"/>
    <property type="match status" value="1"/>
</dbReference>
<sequence length="454" mass="50873">MANSQQSPFRVVIVGGSIAGLTLAHCLEHANIEYIILEKGNDISPQLGASIGIMPNGGRILEQLGLFEEIESVTEPLYQANIIYPDGYSFSNLYPKVVGDRFGYPIAFLDRQRFLHIAYERLRAKQNVLTGKKVVKVRRLEHGMAVVAADGSVYEGDLVVGADGVHSWPGMTVEYTCLFGISSAIPGLEISEQVNGIFDHLSVLTIHGRYGRVFWFVIQKLDRKYVYPDVPRFTDKDAVQLVSRLKDIQFWKDITVGDLWKNREVFSMTALEEGLFETWHYDRMVLAGDSVHKMTPNFGQGANCAFEDAATLSSLLHDLVNVRGVCKPSNAQIEHLLQRYRQTRYTRMVGMCRAAASVCRVQARDGFFNIIFGRYWAPHAGNLPADMAAKVIADAEIVTFLPLPARSGRGWEVYGRRGKHGVPVGWAVLFLALFALGWGCIWYPRTFILWPHDG</sequence>
<keyword evidence="8" id="KW-1185">Reference proteome</keyword>
<gene>
    <name evidence="7" type="ORF">ASPCADRAFT_41607</name>
</gene>
<dbReference type="InterPro" id="IPR002938">
    <property type="entry name" value="FAD-bd"/>
</dbReference>
<feature type="transmembrane region" description="Helical" evidence="5">
    <location>
        <begin position="424"/>
        <end position="444"/>
    </location>
</feature>
<dbReference type="SUPFAM" id="SSF51905">
    <property type="entry name" value="FAD/NAD(P)-binding domain"/>
    <property type="match status" value="1"/>
</dbReference>
<dbReference type="GO" id="GO:0071949">
    <property type="term" value="F:FAD binding"/>
    <property type="evidence" value="ECO:0007669"/>
    <property type="project" value="InterPro"/>
</dbReference>
<dbReference type="Pfam" id="PF01494">
    <property type="entry name" value="FAD_binding_3"/>
    <property type="match status" value="1"/>
</dbReference>
<evidence type="ECO:0000256" key="3">
    <source>
        <dbReference type="ARBA" id="ARBA00022827"/>
    </source>
</evidence>
<feature type="domain" description="FAD-binding" evidence="6">
    <location>
        <begin position="10"/>
        <end position="319"/>
    </location>
</feature>
<keyword evidence="4" id="KW-0560">Oxidoreductase</keyword>
<keyword evidence="3" id="KW-0274">FAD</keyword>
<dbReference type="InterPro" id="IPR050562">
    <property type="entry name" value="FAD_mOase_fung"/>
</dbReference>
<dbReference type="STRING" id="602072.A0A1R3RX87"/>
<dbReference type="GO" id="GO:0004497">
    <property type="term" value="F:monooxygenase activity"/>
    <property type="evidence" value="ECO:0007669"/>
    <property type="project" value="InterPro"/>
</dbReference>
<evidence type="ECO:0000259" key="6">
    <source>
        <dbReference type="Pfam" id="PF01494"/>
    </source>
</evidence>
<dbReference type="InterPro" id="IPR036188">
    <property type="entry name" value="FAD/NAD-bd_sf"/>
</dbReference>
<dbReference type="PRINTS" id="PR00420">
    <property type="entry name" value="RNGMNOXGNASE"/>
</dbReference>
<evidence type="ECO:0000256" key="2">
    <source>
        <dbReference type="ARBA" id="ARBA00022630"/>
    </source>
</evidence>
<dbReference type="Gene3D" id="3.50.50.60">
    <property type="entry name" value="FAD/NAD(P)-binding domain"/>
    <property type="match status" value="1"/>
</dbReference>
<keyword evidence="5" id="KW-1133">Transmembrane helix</keyword>
<name>A0A1R3RX87_ASPC5</name>
<proteinExistence type="inferred from homology"/>
<keyword evidence="5" id="KW-0812">Transmembrane</keyword>
<dbReference type="Proteomes" id="UP000188318">
    <property type="component" value="Unassembled WGS sequence"/>
</dbReference>
<organism evidence="7 8">
    <name type="scientific">Aspergillus carbonarius (strain ITEM 5010)</name>
    <dbReference type="NCBI Taxonomy" id="602072"/>
    <lineage>
        <taxon>Eukaryota</taxon>
        <taxon>Fungi</taxon>
        <taxon>Dikarya</taxon>
        <taxon>Ascomycota</taxon>
        <taxon>Pezizomycotina</taxon>
        <taxon>Eurotiomycetes</taxon>
        <taxon>Eurotiomycetidae</taxon>
        <taxon>Eurotiales</taxon>
        <taxon>Aspergillaceae</taxon>
        <taxon>Aspergillus</taxon>
        <taxon>Aspergillus subgen. Circumdati</taxon>
    </lineage>
</organism>
<reference evidence="8" key="1">
    <citation type="journal article" date="2017" name="Genome Biol.">
        <title>Comparative genomics reveals high biological diversity and specific adaptations in the industrially and medically important fungal genus Aspergillus.</title>
        <authorList>
            <person name="de Vries R.P."/>
            <person name="Riley R."/>
            <person name="Wiebenga A."/>
            <person name="Aguilar-Osorio G."/>
            <person name="Amillis S."/>
            <person name="Uchima C.A."/>
            <person name="Anderluh G."/>
            <person name="Asadollahi M."/>
            <person name="Askin M."/>
            <person name="Barry K."/>
            <person name="Battaglia E."/>
            <person name="Bayram O."/>
            <person name="Benocci T."/>
            <person name="Braus-Stromeyer S.A."/>
            <person name="Caldana C."/>
            <person name="Canovas D."/>
            <person name="Cerqueira G.C."/>
            <person name="Chen F."/>
            <person name="Chen W."/>
            <person name="Choi C."/>
            <person name="Clum A."/>
            <person name="Dos Santos R.A."/>
            <person name="Damasio A.R."/>
            <person name="Diallinas G."/>
            <person name="Emri T."/>
            <person name="Fekete E."/>
            <person name="Flipphi M."/>
            <person name="Freyberg S."/>
            <person name="Gallo A."/>
            <person name="Gournas C."/>
            <person name="Habgood R."/>
            <person name="Hainaut M."/>
            <person name="Harispe M.L."/>
            <person name="Henrissat B."/>
            <person name="Hilden K.S."/>
            <person name="Hope R."/>
            <person name="Hossain A."/>
            <person name="Karabika E."/>
            <person name="Karaffa L."/>
            <person name="Karanyi Z."/>
            <person name="Krasevec N."/>
            <person name="Kuo A."/>
            <person name="Kusch H."/>
            <person name="LaButti K."/>
            <person name="Lagendijk E.L."/>
            <person name="Lapidus A."/>
            <person name="Levasseur A."/>
            <person name="Lindquist E."/>
            <person name="Lipzen A."/>
            <person name="Logrieco A.F."/>
            <person name="MacCabe A."/>
            <person name="Maekelae M.R."/>
            <person name="Malavazi I."/>
            <person name="Melin P."/>
            <person name="Meyer V."/>
            <person name="Mielnichuk N."/>
            <person name="Miskei M."/>
            <person name="Molnar A.P."/>
            <person name="Mule G."/>
            <person name="Ngan C.Y."/>
            <person name="Orejas M."/>
            <person name="Orosz E."/>
            <person name="Ouedraogo J.P."/>
            <person name="Overkamp K.M."/>
            <person name="Park H.-S."/>
            <person name="Perrone G."/>
            <person name="Piumi F."/>
            <person name="Punt P.J."/>
            <person name="Ram A.F."/>
            <person name="Ramon A."/>
            <person name="Rauscher S."/>
            <person name="Record E."/>
            <person name="Riano-Pachon D.M."/>
            <person name="Robert V."/>
            <person name="Roehrig J."/>
            <person name="Ruller R."/>
            <person name="Salamov A."/>
            <person name="Salih N.S."/>
            <person name="Samson R.A."/>
            <person name="Sandor E."/>
            <person name="Sanguinetti M."/>
            <person name="Schuetze T."/>
            <person name="Sepcic K."/>
            <person name="Shelest E."/>
            <person name="Sherlock G."/>
            <person name="Sophianopoulou V."/>
            <person name="Squina F.M."/>
            <person name="Sun H."/>
            <person name="Susca A."/>
            <person name="Todd R.B."/>
            <person name="Tsang A."/>
            <person name="Unkles S.E."/>
            <person name="van de Wiele N."/>
            <person name="van Rossen-Uffink D."/>
            <person name="Oliveira J.V."/>
            <person name="Vesth T.C."/>
            <person name="Visser J."/>
            <person name="Yu J.-H."/>
            <person name="Zhou M."/>
            <person name="Andersen M.R."/>
            <person name="Archer D.B."/>
            <person name="Baker S.E."/>
            <person name="Benoit I."/>
            <person name="Brakhage A.A."/>
            <person name="Braus G.H."/>
            <person name="Fischer R."/>
            <person name="Frisvad J.C."/>
            <person name="Goldman G.H."/>
            <person name="Houbraken J."/>
            <person name="Oakley B."/>
            <person name="Pocsi I."/>
            <person name="Scazzocchio C."/>
            <person name="Seiboth B."/>
            <person name="vanKuyk P.A."/>
            <person name="Wortman J."/>
            <person name="Dyer P.S."/>
            <person name="Grigoriev I.V."/>
        </authorList>
    </citation>
    <scope>NUCLEOTIDE SEQUENCE [LARGE SCALE GENOMIC DNA]</scope>
    <source>
        <strain evidence="8">ITEM 5010</strain>
    </source>
</reference>